<dbReference type="EMBL" id="CP089982">
    <property type="protein sequence ID" value="WXA97797.1"/>
    <property type="molecule type" value="Genomic_DNA"/>
</dbReference>
<sequence length="122" mass="13343">MAETRSFLRRHLPWALSAWVLLTAAVVGVVVWLDARRQPPPAAENEASRHEATGVIRSFGDGRSYVNIAHDPIDGFMAAMTMAFEFQSAEQASGLDVGDRVKFSFSADRQGRLVIDSIAKAP</sequence>
<gene>
    <name evidence="2" type="ORF">LZC95_13255</name>
</gene>
<dbReference type="InterPro" id="IPR021647">
    <property type="entry name" value="CusF_Ec"/>
</dbReference>
<proteinExistence type="predicted"/>
<feature type="transmembrane region" description="Helical" evidence="1">
    <location>
        <begin position="12"/>
        <end position="33"/>
    </location>
</feature>
<dbReference type="InterPro" id="IPR042230">
    <property type="entry name" value="CusF_sf"/>
</dbReference>
<reference evidence="2 3" key="1">
    <citation type="submission" date="2021-12" db="EMBL/GenBank/DDBJ databases">
        <title>Discovery of the Pendulisporaceae a myxobacterial family with distinct sporulation behavior and unique specialized metabolism.</title>
        <authorList>
            <person name="Garcia R."/>
            <person name="Popoff A."/>
            <person name="Bader C.D."/>
            <person name="Loehr J."/>
            <person name="Walesch S."/>
            <person name="Walt C."/>
            <person name="Boldt J."/>
            <person name="Bunk B."/>
            <person name="Haeckl F.J.F.P.J."/>
            <person name="Gunesch A.P."/>
            <person name="Birkelbach J."/>
            <person name="Nuebel U."/>
            <person name="Pietschmann T."/>
            <person name="Bach T."/>
            <person name="Mueller R."/>
        </authorList>
    </citation>
    <scope>NUCLEOTIDE SEQUENCE [LARGE SCALE GENOMIC DNA]</scope>
    <source>
        <strain evidence="2 3">MSr12523</strain>
    </source>
</reference>
<evidence type="ECO:0000313" key="3">
    <source>
        <dbReference type="Proteomes" id="UP001379533"/>
    </source>
</evidence>
<keyword evidence="1" id="KW-0812">Transmembrane</keyword>
<organism evidence="2 3">
    <name type="scientific">Pendulispora brunnea</name>
    <dbReference type="NCBI Taxonomy" id="2905690"/>
    <lineage>
        <taxon>Bacteria</taxon>
        <taxon>Pseudomonadati</taxon>
        <taxon>Myxococcota</taxon>
        <taxon>Myxococcia</taxon>
        <taxon>Myxococcales</taxon>
        <taxon>Sorangiineae</taxon>
        <taxon>Pendulisporaceae</taxon>
        <taxon>Pendulispora</taxon>
    </lineage>
</organism>
<evidence type="ECO:0000256" key="1">
    <source>
        <dbReference type="SAM" id="Phobius"/>
    </source>
</evidence>
<name>A0ABZ2KGK8_9BACT</name>
<keyword evidence="1" id="KW-0472">Membrane</keyword>
<keyword evidence="1" id="KW-1133">Transmembrane helix</keyword>
<protein>
    <submittedName>
        <fullName evidence="2">Copper-binding protein</fullName>
    </submittedName>
</protein>
<accession>A0ABZ2KGK8</accession>
<evidence type="ECO:0000313" key="2">
    <source>
        <dbReference type="EMBL" id="WXA97797.1"/>
    </source>
</evidence>
<keyword evidence="3" id="KW-1185">Reference proteome</keyword>
<dbReference type="Pfam" id="PF11604">
    <property type="entry name" value="CusF_Ec"/>
    <property type="match status" value="1"/>
</dbReference>
<dbReference type="Gene3D" id="2.40.50.320">
    <property type="entry name" value="Copper binding periplasmic protein CusF"/>
    <property type="match status" value="1"/>
</dbReference>
<dbReference type="Proteomes" id="UP001379533">
    <property type="component" value="Chromosome"/>
</dbReference>
<dbReference type="RefSeq" id="WP_394848415.1">
    <property type="nucleotide sequence ID" value="NZ_CP089982.1"/>
</dbReference>